<reference evidence="1 2" key="1">
    <citation type="submission" date="2016-05" db="EMBL/GenBank/DDBJ databases">
        <title>Genomic and physiological characterization of Planctopirus sp. isolated from fresh water lake.</title>
        <authorList>
            <person name="Subhash Y."/>
            <person name="Ramana C."/>
        </authorList>
    </citation>
    <scope>NUCLEOTIDE SEQUENCE [LARGE SCALE GENOMIC DNA]</scope>
    <source>
        <strain evidence="1 2">JC280</strain>
    </source>
</reference>
<dbReference type="Proteomes" id="UP000094828">
    <property type="component" value="Unassembled WGS sequence"/>
</dbReference>
<comment type="caution">
    <text evidence="1">The sequence shown here is derived from an EMBL/GenBank/DDBJ whole genome shotgun (WGS) entry which is preliminary data.</text>
</comment>
<evidence type="ECO:0000313" key="1">
    <source>
        <dbReference type="EMBL" id="ODA29143.1"/>
    </source>
</evidence>
<sequence length="131" mass="14766">MRCASLLSSEQIFECSHTLCRELRSSSFEEQPSFSEESSDQTGEIEFTRAELISTLFKATSDLEPITRLIRQPLFSPQPAIDPPVGYFLTGKHSTRFSSSIEAGVRDDLNSSRHWTVQSMQPLKLHSKTTP</sequence>
<proteinExistence type="predicted"/>
<accession>A0A1C3E7D7</accession>
<keyword evidence="2" id="KW-1185">Reference proteome</keyword>
<organism evidence="1 2">
    <name type="scientific">Planctopirus hydrillae</name>
    <dbReference type="NCBI Taxonomy" id="1841610"/>
    <lineage>
        <taxon>Bacteria</taxon>
        <taxon>Pseudomonadati</taxon>
        <taxon>Planctomycetota</taxon>
        <taxon>Planctomycetia</taxon>
        <taxon>Planctomycetales</taxon>
        <taxon>Planctomycetaceae</taxon>
        <taxon>Planctopirus</taxon>
    </lineage>
</organism>
<dbReference type="EMBL" id="LYDR01000144">
    <property type="protein sequence ID" value="ODA29143.1"/>
    <property type="molecule type" value="Genomic_DNA"/>
</dbReference>
<name>A0A1C3E7D7_9PLAN</name>
<evidence type="ECO:0000313" key="2">
    <source>
        <dbReference type="Proteomes" id="UP000094828"/>
    </source>
</evidence>
<protein>
    <submittedName>
        <fullName evidence="1">Uncharacterized protein</fullName>
    </submittedName>
</protein>
<dbReference type="AlphaFoldDB" id="A0A1C3E7D7"/>
<gene>
    <name evidence="1" type="ORF">A6X21_10055</name>
</gene>